<gene>
    <name evidence="1" type="ORF">Tci_008440</name>
</gene>
<name>A0A6L2JIG7_TANCI</name>
<protein>
    <submittedName>
        <fullName evidence="1">Ankyrin repeat-containing protein</fullName>
    </submittedName>
</protein>
<accession>A0A6L2JIG7</accession>
<comment type="caution">
    <text evidence="1">The sequence shown here is derived from an EMBL/GenBank/DDBJ whole genome shotgun (WGS) entry which is preliminary data.</text>
</comment>
<sequence>MMTEVTDLEAKLERFKIDQVAINSEAAEQRALLQETIEKNKFEADRQFAEIMNAIKALQPPTTLPATIPRFEEKSGESYTSSKVDIQDTPDCCNLKPHMDLTRLIAVI</sequence>
<organism evidence="1">
    <name type="scientific">Tanacetum cinerariifolium</name>
    <name type="common">Dalmatian daisy</name>
    <name type="synonym">Chrysanthemum cinerariifolium</name>
    <dbReference type="NCBI Taxonomy" id="118510"/>
    <lineage>
        <taxon>Eukaryota</taxon>
        <taxon>Viridiplantae</taxon>
        <taxon>Streptophyta</taxon>
        <taxon>Embryophyta</taxon>
        <taxon>Tracheophyta</taxon>
        <taxon>Spermatophyta</taxon>
        <taxon>Magnoliopsida</taxon>
        <taxon>eudicotyledons</taxon>
        <taxon>Gunneridae</taxon>
        <taxon>Pentapetalae</taxon>
        <taxon>asterids</taxon>
        <taxon>campanulids</taxon>
        <taxon>Asterales</taxon>
        <taxon>Asteraceae</taxon>
        <taxon>Asteroideae</taxon>
        <taxon>Anthemideae</taxon>
        <taxon>Anthemidinae</taxon>
        <taxon>Tanacetum</taxon>
    </lineage>
</organism>
<reference evidence="1" key="1">
    <citation type="journal article" date="2019" name="Sci. Rep.">
        <title>Draft genome of Tanacetum cinerariifolium, the natural source of mosquito coil.</title>
        <authorList>
            <person name="Yamashiro T."/>
            <person name="Shiraishi A."/>
            <person name="Satake H."/>
            <person name="Nakayama K."/>
        </authorList>
    </citation>
    <scope>NUCLEOTIDE SEQUENCE</scope>
</reference>
<proteinExistence type="predicted"/>
<dbReference type="AlphaFoldDB" id="A0A6L2JIG7"/>
<dbReference type="EMBL" id="BKCJ010000812">
    <property type="protein sequence ID" value="GEU36462.1"/>
    <property type="molecule type" value="Genomic_DNA"/>
</dbReference>
<evidence type="ECO:0000313" key="1">
    <source>
        <dbReference type="EMBL" id="GEU36462.1"/>
    </source>
</evidence>